<dbReference type="AlphaFoldDB" id="A0AB34TH57"/>
<comment type="similarity">
    <text evidence="1 3">Belongs to the N-Me-Phe pilin family.</text>
</comment>
<dbReference type="Pfam" id="PF07963">
    <property type="entry name" value="N_methyl"/>
    <property type="match status" value="1"/>
</dbReference>
<gene>
    <name evidence="5" type="ORF">VL23_03410</name>
</gene>
<evidence type="ECO:0000313" key="6">
    <source>
        <dbReference type="Proteomes" id="UP000037632"/>
    </source>
</evidence>
<dbReference type="SUPFAM" id="SSF54523">
    <property type="entry name" value="Pili subunits"/>
    <property type="match status" value="1"/>
</dbReference>
<proteinExistence type="inferred from homology"/>
<evidence type="ECO:0000256" key="4">
    <source>
        <dbReference type="SAM" id="Phobius"/>
    </source>
</evidence>
<dbReference type="RefSeq" id="WP_053461190.1">
    <property type="nucleotide sequence ID" value="NZ_JZIW01000001.1"/>
</dbReference>
<dbReference type="Gene3D" id="3.30.700.10">
    <property type="entry name" value="Glycoprotein, Type 4 Pilin"/>
    <property type="match status" value="1"/>
</dbReference>
<feature type="transmembrane region" description="Helical" evidence="4">
    <location>
        <begin position="12"/>
        <end position="36"/>
    </location>
</feature>
<dbReference type="PROSITE" id="PS00409">
    <property type="entry name" value="PROKAR_NTER_METHYL"/>
    <property type="match status" value="1"/>
</dbReference>
<dbReference type="GO" id="GO:0009289">
    <property type="term" value="C:pilus"/>
    <property type="evidence" value="ECO:0007669"/>
    <property type="project" value="InterPro"/>
</dbReference>
<reference evidence="5 6" key="1">
    <citation type="journal article" date="2015" name="Antimicrob. Agents Chemother.">
        <title>Whole-Genome Sequencing Identifies Emergence of a Quinolone Resistance Mutation in a Case of Stenotrophomonas maltophilia Bacteremia.</title>
        <authorList>
            <person name="Pak T.R."/>
            <person name="Altman D.R."/>
            <person name="Attie O."/>
            <person name="Sebra R."/>
            <person name="Hamula C.L."/>
            <person name="Lewis M."/>
            <person name="Deikus G."/>
            <person name="Newman L.C."/>
            <person name="Fang G."/>
            <person name="Hand J."/>
            <person name="Papel G."/>
            <person name="Wallach F."/>
            <person name="Schadt E.E."/>
            <person name="Huprikar S."/>
            <person name="van Bakel H."/>
            <person name="Kasarskis A."/>
            <person name="Bashir A."/>
        </authorList>
    </citation>
    <scope>NUCLEOTIDE SEQUENCE [LARGE SCALE GENOMIC DNA]</scope>
    <source>
        <strain evidence="5 6">ISMMS6</strain>
    </source>
</reference>
<keyword evidence="2" id="KW-0488">Methylation</keyword>
<protein>
    <submittedName>
        <fullName evidence="5">Fimbrial protein</fullName>
    </submittedName>
</protein>
<evidence type="ECO:0000256" key="2">
    <source>
        <dbReference type="ARBA" id="ARBA00022481"/>
    </source>
</evidence>
<dbReference type="Proteomes" id="UP000037632">
    <property type="component" value="Unassembled WGS sequence"/>
</dbReference>
<dbReference type="Pfam" id="PF00114">
    <property type="entry name" value="Pilin"/>
    <property type="match status" value="1"/>
</dbReference>
<evidence type="ECO:0000256" key="3">
    <source>
        <dbReference type="RuleBase" id="RU000389"/>
    </source>
</evidence>
<dbReference type="GO" id="GO:0007155">
    <property type="term" value="P:cell adhesion"/>
    <property type="evidence" value="ECO:0007669"/>
    <property type="project" value="InterPro"/>
</dbReference>
<sequence length="141" mass="14714">MRYRGIVVNEKGFTLIELMIVVAIIAILATVALPIYQAYVAKAQLGAALAEIRPGKTTIEAVVQDSRDSTLVDPAYVGIAPSTRCSAVSAQLASDGVATIGCTLLGGPAVNGKDLILRRAADGTWTCDGSAFEARYRPTGC</sequence>
<organism evidence="5 6">
    <name type="scientific">Stenotrophomonas maltophilia</name>
    <name type="common">Pseudomonas maltophilia</name>
    <name type="synonym">Xanthomonas maltophilia</name>
    <dbReference type="NCBI Taxonomy" id="40324"/>
    <lineage>
        <taxon>Bacteria</taxon>
        <taxon>Pseudomonadati</taxon>
        <taxon>Pseudomonadota</taxon>
        <taxon>Gammaproteobacteria</taxon>
        <taxon>Lysobacterales</taxon>
        <taxon>Lysobacteraceae</taxon>
        <taxon>Stenotrophomonas</taxon>
        <taxon>Stenotrophomonas maltophilia group</taxon>
    </lineage>
</organism>
<dbReference type="InterPro" id="IPR045584">
    <property type="entry name" value="Pilin-like"/>
</dbReference>
<keyword evidence="4" id="KW-1133">Transmembrane helix</keyword>
<dbReference type="InterPro" id="IPR012902">
    <property type="entry name" value="N_methyl_site"/>
</dbReference>
<evidence type="ECO:0000313" key="5">
    <source>
        <dbReference type="EMBL" id="KOO82349.1"/>
    </source>
</evidence>
<evidence type="ECO:0000256" key="1">
    <source>
        <dbReference type="ARBA" id="ARBA00005233"/>
    </source>
</evidence>
<dbReference type="InterPro" id="IPR001082">
    <property type="entry name" value="Pilin"/>
</dbReference>
<name>A0AB34TH57_STEMA</name>
<keyword evidence="4" id="KW-0472">Membrane</keyword>
<keyword evidence="4" id="KW-0812">Transmembrane</keyword>
<dbReference type="NCBIfam" id="TIGR02532">
    <property type="entry name" value="IV_pilin_GFxxxE"/>
    <property type="match status" value="1"/>
</dbReference>
<dbReference type="EMBL" id="JZIW01000001">
    <property type="protein sequence ID" value="KOO82349.1"/>
    <property type="molecule type" value="Genomic_DNA"/>
</dbReference>
<accession>A0AB34TH57</accession>
<keyword evidence="3" id="KW-0281">Fimbrium</keyword>
<comment type="caution">
    <text evidence="5">The sequence shown here is derived from an EMBL/GenBank/DDBJ whole genome shotgun (WGS) entry which is preliminary data.</text>
</comment>